<comment type="catalytic activity">
    <reaction evidence="12 13">
        <text>tRNA(Phe) + L-phenylalanine + ATP = L-phenylalanyl-tRNA(Phe) + AMP + diphosphate + H(+)</text>
        <dbReference type="Rhea" id="RHEA:19413"/>
        <dbReference type="Rhea" id="RHEA-COMP:9668"/>
        <dbReference type="Rhea" id="RHEA-COMP:9699"/>
        <dbReference type="ChEBI" id="CHEBI:15378"/>
        <dbReference type="ChEBI" id="CHEBI:30616"/>
        <dbReference type="ChEBI" id="CHEBI:33019"/>
        <dbReference type="ChEBI" id="CHEBI:58095"/>
        <dbReference type="ChEBI" id="CHEBI:78442"/>
        <dbReference type="ChEBI" id="CHEBI:78531"/>
        <dbReference type="ChEBI" id="CHEBI:456215"/>
        <dbReference type="EC" id="6.1.1.20"/>
    </reaction>
</comment>
<keyword evidence="5 13" id="KW-0436">Ligase</keyword>
<dbReference type="InterPro" id="IPR004188">
    <property type="entry name" value="Phe-tRNA_ligase_II_N"/>
</dbReference>
<accession>A0A7M2YV75</accession>
<dbReference type="InterPro" id="IPR022911">
    <property type="entry name" value="Phe_tRNA_ligase_alpha1_bac"/>
</dbReference>
<protein>
    <recommendedName>
        <fullName evidence="13">Phenylalanine--tRNA ligase alpha subunit</fullName>
        <ecNumber evidence="13">6.1.1.20</ecNumber>
    </recommendedName>
    <alternativeName>
        <fullName evidence="13">Phenylalanyl-tRNA synthetase alpha subunit</fullName>
        <shortName evidence="13">PheRS</shortName>
    </alternativeName>
</protein>
<keyword evidence="16" id="KW-1185">Reference proteome</keyword>
<dbReference type="CDD" id="cd00496">
    <property type="entry name" value="PheRS_alpha_core"/>
    <property type="match status" value="1"/>
</dbReference>
<dbReference type="InterPro" id="IPR045864">
    <property type="entry name" value="aa-tRNA-synth_II/BPL/LPL"/>
</dbReference>
<evidence type="ECO:0000256" key="10">
    <source>
        <dbReference type="ARBA" id="ARBA00022917"/>
    </source>
</evidence>
<keyword evidence="10 13" id="KW-0648">Protein biosynthesis</keyword>
<keyword evidence="11 13" id="KW-0030">Aminoacyl-tRNA synthetase</keyword>
<dbReference type="SUPFAM" id="SSF46589">
    <property type="entry name" value="tRNA-binding arm"/>
    <property type="match status" value="1"/>
</dbReference>
<dbReference type="NCBIfam" id="TIGR00468">
    <property type="entry name" value="pheS"/>
    <property type="match status" value="1"/>
</dbReference>
<dbReference type="Pfam" id="PF02912">
    <property type="entry name" value="Phe_tRNA-synt_N"/>
    <property type="match status" value="1"/>
</dbReference>
<feature type="domain" description="Aminoacyl-transfer RNA synthetases class-II family profile" evidence="14">
    <location>
        <begin position="65"/>
        <end position="310"/>
    </location>
</feature>
<dbReference type="PANTHER" id="PTHR11538:SF41">
    <property type="entry name" value="PHENYLALANINE--TRNA LIGASE, MITOCHONDRIAL"/>
    <property type="match status" value="1"/>
</dbReference>
<dbReference type="HAMAP" id="MF_00281">
    <property type="entry name" value="Phe_tRNA_synth_alpha1"/>
    <property type="match status" value="1"/>
</dbReference>
<dbReference type="AlphaFoldDB" id="A0A7M2YV75"/>
<dbReference type="EMBL" id="QQZY01000010">
    <property type="protein sequence ID" value="RDI73377.1"/>
    <property type="molecule type" value="Genomic_DNA"/>
</dbReference>
<comment type="subunit">
    <text evidence="3 13">Tetramer of two alpha and two beta subunits.</text>
</comment>
<comment type="caution">
    <text evidence="15">The sequence shown here is derived from an EMBL/GenBank/DDBJ whole genome shotgun (WGS) entry which is preliminary data.</text>
</comment>
<evidence type="ECO:0000256" key="8">
    <source>
        <dbReference type="ARBA" id="ARBA00022840"/>
    </source>
</evidence>
<dbReference type="Gene3D" id="3.30.930.10">
    <property type="entry name" value="Bira Bifunctional Protein, Domain 2"/>
    <property type="match status" value="1"/>
</dbReference>
<dbReference type="OrthoDB" id="9800719at2"/>
<keyword evidence="6 13" id="KW-0479">Metal-binding</keyword>
<name>A0A7M2YV75_9ACTN</name>
<feature type="binding site" evidence="13">
    <location>
        <position position="246"/>
    </location>
    <ligand>
        <name>Mg(2+)</name>
        <dbReference type="ChEBI" id="CHEBI:18420"/>
        <note>shared with beta subunit</note>
    </ligand>
</feature>
<evidence type="ECO:0000256" key="2">
    <source>
        <dbReference type="ARBA" id="ARBA00010207"/>
    </source>
</evidence>
<gene>
    <name evidence="13" type="primary">pheS</name>
    <name evidence="15" type="ORF">Gocc_2977</name>
</gene>
<dbReference type="InterPro" id="IPR002319">
    <property type="entry name" value="Phenylalanyl-tRNA_Synthase"/>
</dbReference>
<dbReference type="SUPFAM" id="SSF55681">
    <property type="entry name" value="Class II aaRS and biotin synthetases"/>
    <property type="match status" value="1"/>
</dbReference>
<evidence type="ECO:0000256" key="13">
    <source>
        <dbReference type="HAMAP-Rule" id="MF_00281"/>
    </source>
</evidence>
<dbReference type="GO" id="GO:0004826">
    <property type="term" value="F:phenylalanine-tRNA ligase activity"/>
    <property type="evidence" value="ECO:0007669"/>
    <property type="project" value="UniProtKB-UniRule"/>
</dbReference>
<keyword evidence="4 13" id="KW-0963">Cytoplasm</keyword>
<dbReference type="InterPro" id="IPR010978">
    <property type="entry name" value="tRNA-bd_arm"/>
</dbReference>
<dbReference type="InterPro" id="IPR004529">
    <property type="entry name" value="Phe-tRNA-synth_IIc_asu"/>
</dbReference>
<dbReference type="GO" id="GO:0006432">
    <property type="term" value="P:phenylalanyl-tRNA aminoacylation"/>
    <property type="evidence" value="ECO:0007669"/>
    <property type="project" value="UniProtKB-UniRule"/>
</dbReference>
<reference evidence="16" key="2">
    <citation type="journal article" date="2019" name="MicrobiologyOpen">
        <title>High-quality draft genome sequence of Gaiella occulta isolated from a 150 meter deep mineral water borehole and comparison with the genome sequences of other deep-branching lineages of the phylum Actinobacteria.</title>
        <authorList>
            <person name="Severino R."/>
            <person name="Froufe H.J.C."/>
            <person name="Barroso C."/>
            <person name="Albuquerque L."/>
            <person name="Lobo-da-Cunha A."/>
            <person name="da Costa M.S."/>
            <person name="Egas C."/>
        </authorList>
    </citation>
    <scope>NUCLEOTIDE SEQUENCE [LARGE SCALE GENOMIC DNA]</scope>
    <source>
        <strain evidence="16">F2-233</strain>
    </source>
</reference>
<keyword evidence="7 13" id="KW-0547">Nucleotide-binding</keyword>
<evidence type="ECO:0000259" key="14">
    <source>
        <dbReference type="PROSITE" id="PS50862"/>
    </source>
</evidence>
<evidence type="ECO:0000256" key="9">
    <source>
        <dbReference type="ARBA" id="ARBA00022842"/>
    </source>
</evidence>
<evidence type="ECO:0000256" key="12">
    <source>
        <dbReference type="ARBA" id="ARBA00049255"/>
    </source>
</evidence>
<dbReference type="EC" id="6.1.1.20" evidence="13"/>
<evidence type="ECO:0000256" key="5">
    <source>
        <dbReference type="ARBA" id="ARBA00022598"/>
    </source>
</evidence>
<comment type="cofactor">
    <cofactor evidence="13">
        <name>Mg(2+)</name>
        <dbReference type="ChEBI" id="CHEBI:18420"/>
    </cofactor>
    <text evidence="13">Binds 2 magnesium ions per tetramer.</text>
</comment>
<proteinExistence type="inferred from homology"/>
<dbReference type="RefSeq" id="WP_114797360.1">
    <property type="nucleotide sequence ID" value="NZ_QQZY01000010.1"/>
</dbReference>
<reference evidence="15 16" key="1">
    <citation type="submission" date="2018-07" db="EMBL/GenBank/DDBJ databases">
        <title>High-quality-draft genome sequence of Gaiella occulta.</title>
        <authorList>
            <person name="Severino R."/>
            <person name="Froufe H.J.C."/>
            <person name="Rainey F.A."/>
            <person name="Barroso C."/>
            <person name="Albuquerque L."/>
            <person name="Lobo-Da-Cunha A."/>
            <person name="Da Costa M.S."/>
            <person name="Egas C."/>
        </authorList>
    </citation>
    <scope>NUCLEOTIDE SEQUENCE [LARGE SCALE GENOMIC DNA]</scope>
    <source>
        <strain evidence="15 16">F2-233</strain>
    </source>
</reference>
<dbReference type="GO" id="GO:0000287">
    <property type="term" value="F:magnesium ion binding"/>
    <property type="evidence" value="ECO:0007669"/>
    <property type="project" value="UniProtKB-UniRule"/>
</dbReference>
<dbReference type="PANTHER" id="PTHR11538">
    <property type="entry name" value="PHENYLALANYL-TRNA SYNTHETASE"/>
    <property type="match status" value="1"/>
</dbReference>
<keyword evidence="9 13" id="KW-0460">Magnesium</keyword>
<evidence type="ECO:0000313" key="16">
    <source>
        <dbReference type="Proteomes" id="UP000254134"/>
    </source>
</evidence>
<evidence type="ECO:0000256" key="4">
    <source>
        <dbReference type="ARBA" id="ARBA00022490"/>
    </source>
</evidence>
<organism evidence="15 16">
    <name type="scientific">Gaiella occulta</name>
    <dbReference type="NCBI Taxonomy" id="1002870"/>
    <lineage>
        <taxon>Bacteria</taxon>
        <taxon>Bacillati</taxon>
        <taxon>Actinomycetota</taxon>
        <taxon>Thermoleophilia</taxon>
        <taxon>Gaiellales</taxon>
        <taxon>Gaiellaceae</taxon>
        <taxon>Gaiella</taxon>
    </lineage>
</organism>
<dbReference type="PROSITE" id="PS50862">
    <property type="entry name" value="AA_TRNA_LIGASE_II"/>
    <property type="match status" value="1"/>
</dbReference>
<dbReference type="GO" id="GO:0005737">
    <property type="term" value="C:cytoplasm"/>
    <property type="evidence" value="ECO:0007669"/>
    <property type="project" value="UniProtKB-SubCell"/>
</dbReference>
<dbReference type="GO" id="GO:0000049">
    <property type="term" value="F:tRNA binding"/>
    <property type="evidence" value="ECO:0007669"/>
    <property type="project" value="InterPro"/>
</dbReference>
<evidence type="ECO:0000256" key="1">
    <source>
        <dbReference type="ARBA" id="ARBA00004496"/>
    </source>
</evidence>
<comment type="subcellular location">
    <subcellularLocation>
        <location evidence="1 13">Cytoplasm</location>
    </subcellularLocation>
</comment>
<dbReference type="Proteomes" id="UP000254134">
    <property type="component" value="Unassembled WGS sequence"/>
</dbReference>
<evidence type="ECO:0000256" key="11">
    <source>
        <dbReference type="ARBA" id="ARBA00023146"/>
    </source>
</evidence>
<dbReference type="Pfam" id="PF01409">
    <property type="entry name" value="tRNA-synt_2d"/>
    <property type="match status" value="1"/>
</dbReference>
<comment type="similarity">
    <text evidence="2 13">Belongs to the class-II aminoacyl-tRNA synthetase family. Phe-tRNA synthetase alpha subunit type 1 subfamily.</text>
</comment>
<keyword evidence="8 13" id="KW-0067">ATP-binding</keyword>
<evidence type="ECO:0000256" key="3">
    <source>
        <dbReference type="ARBA" id="ARBA00011209"/>
    </source>
</evidence>
<sequence>MDAEALEQEGLSAAAAAASTAEIEAVRVEYLGRKSALKRALREVRERETGMALNAVRERLEAAIDARAAALARAELDARLTSERVDVTLPVDGYRRGRLHLITQIRREVEDVFLGLGYRVVDGREVETTRYNFDGLNFPPGHPARSPLATLFLDDETVLRTETSPSQIRTMEAQQPPVYIVSLGRTYRRDTPDATHSPIFHQVEGLAVDEGITLADLTGTLDFLLKKLFGEQRRTEFRTHYFPFTEPSIEAYVSCHVCDGDGCPVCRHSGWIEVGGAGMVDPKLFEFVGYDPERVTGFAFGWGLERIAMLRHEFPDLRELWRNDLRFSRQF</sequence>
<evidence type="ECO:0000256" key="6">
    <source>
        <dbReference type="ARBA" id="ARBA00022723"/>
    </source>
</evidence>
<evidence type="ECO:0000313" key="15">
    <source>
        <dbReference type="EMBL" id="RDI73377.1"/>
    </source>
</evidence>
<evidence type="ECO:0000256" key="7">
    <source>
        <dbReference type="ARBA" id="ARBA00022741"/>
    </source>
</evidence>
<dbReference type="GO" id="GO:0005524">
    <property type="term" value="F:ATP binding"/>
    <property type="evidence" value="ECO:0007669"/>
    <property type="project" value="UniProtKB-UniRule"/>
</dbReference>
<dbReference type="InterPro" id="IPR006195">
    <property type="entry name" value="aa-tRNA-synth_II"/>
</dbReference>